<protein>
    <submittedName>
        <fullName evidence="1">Uncharacterized protein</fullName>
    </submittedName>
</protein>
<reference evidence="2" key="1">
    <citation type="journal article" date="2018" name="BMC Genomics">
        <title>Genomic insights into host adaptation between the wheat stripe rust pathogen (Puccinia striiformis f. sp. tritici) and the barley stripe rust pathogen (Puccinia striiformis f. sp. hordei).</title>
        <authorList>
            <person name="Xia C."/>
            <person name="Wang M."/>
            <person name="Yin C."/>
            <person name="Cornejo O.E."/>
            <person name="Hulbert S.H."/>
            <person name="Chen X."/>
        </authorList>
    </citation>
    <scope>NUCLEOTIDE SEQUENCE [LARGE SCALE GENOMIC DNA]</scope>
    <source>
        <strain evidence="2">93-210</strain>
    </source>
</reference>
<organism evidence="1 2">
    <name type="scientific">Puccinia striiformis f. sp. tritici</name>
    <dbReference type="NCBI Taxonomy" id="168172"/>
    <lineage>
        <taxon>Eukaryota</taxon>
        <taxon>Fungi</taxon>
        <taxon>Dikarya</taxon>
        <taxon>Basidiomycota</taxon>
        <taxon>Pucciniomycotina</taxon>
        <taxon>Pucciniomycetes</taxon>
        <taxon>Pucciniales</taxon>
        <taxon>Pucciniaceae</taxon>
        <taxon>Puccinia</taxon>
    </lineage>
</organism>
<name>A0ACC0E3R7_9BASI</name>
<keyword evidence="2" id="KW-1185">Reference proteome</keyword>
<gene>
    <name evidence="1" type="ORF">MJO28_011840</name>
</gene>
<proteinExistence type="predicted"/>
<dbReference type="Proteomes" id="UP001060170">
    <property type="component" value="Chromosome 11"/>
</dbReference>
<sequence>MWLRNSCILMLLPVHGLSTDAPDGMLRWTHVASHPAELLQRTDQEGFRVEAYWLPGSDRRGGNPISRQTHDLRSQQDGLSDVGQNLHGASHKNTRWARKTVFRLLSKVFHPICRPGQRAWSELAEQALGPVICFEERYAELAESDERLELVEQALDHILLSLSMSRTEAVAWITTFTRLLAHYRGPHKLPTSLVYGLHSLLLKHTSDPTLASSIRSLLLHTLTAIRPDVRRLLIAEWSQEMFNPRLGLSEPFRDLQKFSNIVRDEPTLGSLLLQLPSKRPDVILGRLSDIVKIFSARAPGSFSSQTRVVSIAVLFHLIDIGVPEISQQAVAMSKALLMNRDEHPLLGHERALLDTILSDSYEQAKLRHEQLMPVVDSKGAIHSEQAFLRTGQKDVWSKPYWFPKFDPFGEQSLVEQMNDLRSSDSIRSGIATCSAKSVRPWGRQLSPSASALPLELIPSKESVKLLEFFQERYQDLHKSGRSDQALKLVQSALLHVLQTPALPQIELDGWLTQLELLAMTTPYDLELLTTIVYGLYSIRLKISDHHKPENSVGLSLDHIIASIPMLTLEELGGEWSRGQSSPSCYRRWLLLYSQLRTNPRSNNNELIELFNPIRGLSPRFREWKQVNKILVNESTLEGLRMCLQHDEHAHIEQHMSSMERIFRSQDSPSFSAQTRIASIVLLAHLIAIPNLRLAAAPLEFSMGLVTQSEILFPHERLLLGTILKEHGRFSPS</sequence>
<reference evidence="1 2" key="3">
    <citation type="journal article" date="2022" name="Microbiol. Spectr.">
        <title>Folding features and dynamics of 3D genome architecture in plant fungal pathogens.</title>
        <authorList>
            <person name="Xia C."/>
        </authorList>
    </citation>
    <scope>NUCLEOTIDE SEQUENCE [LARGE SCALE GENOMIC DNA]</scope>
    <source>
        <strain evidence="1 2">93-210</strain>
    </source>
</reference>
<evidence type="ECO:0000313" key="2">
    <source>
        <dbReference type="Proteomes" id="UP001060170"/>
    </source>
</evidence>
<evidence type="ECO:0000313" key="1">
    <source>
        <dbReference type="EMBL" id="KAI7944312.1"/>
    </source>
</evidence>
<reference evidence="2" key="2">
    <citation type="journal article" date="2018" name="Mol. Plant Microbe Interact.">
        <title>Genome sequence resources for the wheat stripe rust pathogen (Puccinia striiformis f. sp. tritici) and the barley stripe rust pathogen (Puccinia striiformis f. sp. hordei).</title>
        <authorList>
            <person name="Xia C."/>
            <person name="Wang M."/>
            <person name="Yin C."/>
            <person name="Cornejo O.E."/>
            <person name="Hulbert S.H."/>
            <person name="Chen X."/>
        </authorList>
    </citation>
    <scope>NUCLEOTIDE SEQUENCE [LARGE SCALE GENOMIC DNA]</scope>
    <source>
        <strain evidence="2">93-210</strain>
    </source>
</reference>
<dbReference type="EMBL" id="CM045875">
    <property type="protein sequence ID" value="KAI7944312.1"/>
    <property type="molecule type" value="Genomic_DNA"/>
</dbReference>
<comment type="caution">
    <text evidence="1">The sequence shown here is derived from an EMBL/GenBank/DDBJ whole genome shotgun (WGS) entry which is preliminary data.</text>
</comment>
<accession>A0ACC0E3R7</accession>